<dbReference type="Proteomes" id="UP000663828">
    <property type="component" value="Unassembled WGS sequence"/>
</dbReference>
<evidence type="ECO:0000256" key="8">
    <source>
        <dbReference type="ARBA" id="ARBA00022786"/>
    </source>
</evidence>
<dbReference type="GO" id="GO:0036503">
    <property type="term" value="P:ERAD pathway"/>
    <property type="evidence" value="ECO:0007669"/>
    <property type="project" value="InterPro"/>
</dbReference>
<evidence type="ECO:0000313" key="14">
    <source>
        <dbReference type="EMBL" id="CAF0904901.1"/>
    </source>
</evidence>
<feature type="region of interest" description="Disordered" evidence="12">
    <location>
        <begin position="741"/>
        <end position="761"/>
    </location>
</feature>
<dbReference type="GO" id="GO:0006511">
    <property type="term" value="P:ubiquitin-dependent protein catabolic process"/>
    <property type="evidence" value="ECO:0007669"/>
    <property type="project" value="InterPro"/>
</dbReference>
<dbReference type="EMBL" id="CAJNOJ010000059">
    <property type="protein sequence ID" value="CAF0992809.1"/>
    <property type="molecule type" value="Genomic_DNA"/>
</dbReference>
<keyword evidence="9" id="KW-0007">Acetylation</keyword>
<dbReference type="Proteomes" id="UP000663852">
    <property type="component" value="Unassembled WGS sequence"/>
</dbReference>
<comment type="similarity">
    <text evidence="4">Belongs to the ubiquitin conjugation factor E4 family.</text>
</comment>
<dbReference type="EC" id="2.3.2.27" evidence="5"/>
<evidence type="ECO:0000313" key="15">
    <source>
        <dbReference type="EMBL" id="CAF0992809.1"/>
    </source>
</evidence>
<dbReference type="GO" id="GO:0005737">
    <property type="term" value="C:cytoplasm"/>
    <property type="evidence" value="ECO:0007669"/>
    <property type="project" value="UniProtKB-SubCell"/>
</dbReference>
<evidence type="ECO:0000256" key="7">
    <source>
        <dbReference type="ARBA" id="ARBA00022679"/>
    </source>
</evidence>
<evidence type="ECO:0000256" key="1">
    <source>
        <dbReference type="ARBA" id="ARBA00000900"/>
    </source>
</evidence>
<organism evidence="14 16">
    <name type="scientific">Adineta ricciae</name>
    <name type="common">Rotifer</name>
    <dbReference type="NCBI Taxonomy" id="249248"/>
    <lineage>
        <taxon>Eukaryota</taxon>
        <taxon>Metazoa</taxon>
        <taxon>Spiralia</taxon>
        <taxon>Gnathifera</taxon>
        <taxon>Rotifera</taxon>
        <taxon>Eurotatoria</taxon>
        <taxon>Bdelloidea</taxon>
        <taxon>Adinetida</taxon>
        <taxon>Adinetidae</taxon>
        <taxon>Adineta</taxon>
    </lineage>
</organism>
<dbReference type="Pfam" id="PF04564">
    <property type="entry name" value="U-box"/>
    <property type="match status" value="1"/>
</dbReference>
<dbReference type="PANTHER" id="PTHR13931:SF16">
    <property type="entry name" value="UBIQUITIN CONJUGATION FACTOR E4 A"/>
    <property type="match status" value="1"/>
</dbReference>
<name>A0A813ZTD4_ADIRI</name>
<evidence type="ECO:0000256" key="11">
    <source>
        <dbReference type="ARBA" id="ARBA00040077"/>
    </source>
</evidence>
<dbReference type="GO" id="GO:0005634">
    <property type="term" value="C:nucleus"/>
    <property type="evidence" value="ECO:0007669"/>
    <property type="project" value="TreeGrafter"/>
</dbReference>
<dbReference type="Pfam" id="PF10408">
    <property type="entry name" value="Ufd2P_core"/>
    <property type="match status" value="1"/>
</dbReference>
<comment type="function">
    <text evidence="10">Ubiquitin-protein ligase that probably functions as an E3 ligase in conjunction with specific E1 and E2 ligases. May also function as an E4 ligase mediating the assembly of polyubiquitin chains on substrates ubiquitinated by another E3 ubiquitin ligase. Mediates 'Lys-48'-linked polyubiquitination of substrates.</text>
</comment>
<feature type="domain" description="U-box" evidence="13">
    <location>
        <begin position="909"/>
        <end position="982"/>
    </location>
</feature>
<reference evidence="14" key="1">
    <citation type="submission" date="2021-02" db="EMBL/GenBank/DDBJ databases">
        <authorList>
            <person name="Nowell W R."/>
        </authorList>
    </citation>
    <scope>NUCLEOTIDE SEQUENCE</scope>
</reference>
<keyword evidence="8" id="KW-0833">Ubl conjugation pathway</keyword>
<protein>
    <recommendedName>
        <fullName evidence="11">Ubiquitin conjugation factor E4 A</fullName>
        <ecNumber evidence="5">2.3.2.27</ecNumber>
    </recommendedName>
</protein>
<evidence type="ECO:0000256" key="10">
    <source>
        <dbReference type="ARBA" id="ARBA00037624"/>
    </source>
</evidence>
<proteinExistence type="inferred from homology"/>
<evidence type="ECO:0000256" key="5">
    <source>
        <dbReference type="ARBA" id="ARBA00012483"/>
    </source>
</evidence>
<evidence type="ECO:0000256" key="4">
    <source>
        <dbReference type="ARBA" id="ARBA00007434"/>
    </source>
</evidence>
<feature type="compositionally biased region" description="Basic and acidic residues" evidence="12">
    <location>
        <begin position="751"/>
        <end position="760"/>
    </location>
</feature>
<dbReference type="FunFam" id="3.30.40.10:FF:000055">
    <property type="entry name" value="Ubiquitin conjugation factor e4 a"/>
    <property type="match status" value="1"/>
</dbReference>
<dbReference type="InterPro" id="IPR019474">
    <property type="entry name" value="Ub_conjug_fac_E4_core"/>
</dbReference>
<keyword evidence="16" id="KW-1185">Reference proteome</keyword>
<evidence type="ECO:0000259" key="13">
    <source>
        <dbReference type="PROSITE" id="PS51698"/>
    </source>
</evidence>
<dbReference type="EMBL" id="CAJNOR010000406">
    <property type="protein sequence ID" value="CAF0904901.1"/>
    <property type="molecule type" value="Genomic_DNA"/>
</dbReference>
<sequence length="982" mass="114121">MPKSSIIATNDSLLCKDILEIILLCTTDVEATSVSRIYLAELGSINPRKKVISQIDEALVERLQISDLLSQLVAPTNASESSEERKNVIENRCLHYLSECYQRLSRERDAFESIFDDLQTLFINHSKTAITTPDMYRSQDLAKQWFELLLESRDKSSVREYIGKVNKELLASATHEVKRFYRHVFRSMYQAIQPLDYFSDELITYISILIDLSQHSALVKIIFEISHPRSSWDRFSRSDQIQLPPGKKFEDTLVGTFLCKSSLPSVPVKPYPFFENPRSLSERMIEMTENTIYQPLRNYQEHLTQLFKAFVRNADVRNDVLQWIGDCFHENQEKNKEYSPEDPLLGFAFVSDGFFLNLNIVLLQLARPFAEAYSPKLLKINPIYCISQSAHVHLKELYNAKPMIPRQEGIERDSNISDLTFNFITESFFMAHLSCSYSVNRLRRILGKTSENYSRIKEAYQNTVQSFGENEYTTRLANAMDKTLTAFFNIRCVLNEPRLLELSNALFTATCTWLVHLALLPTSNQASSEDEKLNVIEKLPLKFPPNRQLSYIPEFLVENVISYFKFLEIYNSRYIQSIIPSVNEYVNFILVFMGDSSRLLSPHLRGSLANMFETILSFGKLDDRPGPLAEMIFRQHPFIEHIPRVSLEVFVSIELTGQSVEFYQKFNYRRPMYAILECLWAYENQREQLQKLAAYAERHMDDAEAPLFLRFINLLINDANFLLDEAISHMAQLRTIQEEKESGNWNNLPEQQREEKETGLRRTGQTARFMNIMGMKTLTILAMITEEIQSIFCHRTICSRLAAMLNYFLQRLVGPERRNLKVRDMKDYQFEPQKLVSKVSDIYLNFAKVDQFCADVRNDGMSYKDELFSQAVEVLERIGHPRERITRFIQLGEHIKTNVVESVPDAMEDAPDEYLDPITAEIMDNPVKLPTSGQIVNYTTISRHLLSDQLDPFNRSPLRMHDVIAQPELKREIERWKASKRQ</sequence>
<evidence type="ECO:0000256" key="3">
    <source>
        <dbReference type="ARBA" id="ARBA00004906"/>
    </source>
</evidence>
<dbReference type="SMART" id="SM00504">
    <property type="entry name" value="Ubox"/>
    <property type="match status" value="1"/>
</dbReference>
<dbReference type="InterPro" id="IPR045132">
    <property type="entry name" value="UBE4"/>
</dbReference>
<keyword evidence="6" id="KW-0963">Cytoplasm</keyword>
<dbReference type="PROSITE" id="PS51698">
    <property type="entry name" value="U_BOX"/>
    <property type="match status" value="1"/>
</dbReference>
<gene>
    <name evidence="15" type="ORF">EDS130_LOCUS14480</name>
    <name evidence="14" type="ORF">XAT740_LOCUS8223</name>
</gene>
<dbReference type="GO" id="GO:0034450">
    <property type="term" value="F:ubiquitin-ubiquitin ligase activity"/>
    <property type="evidence" value="ECO:0007669"/>
    <property type="project" value="InterPro"/>
</dbReference>
<comment type="catalytic activity">
    <reaction evidence="1">
        <text>S-ubiquitinyl-[E2 ubiquitin-conjugating enzyme]-L-cysteine + [acceptor protein]-L-lysine = [E2 ubiquitin-conjugating enzyme]-L-cysteine + N(6)-ubiquitinyl-[acceptor protein]-L-lysine.</text>
        <dbReference type="EC" id="2.3.2.27"/>
    </reaction>
</comment>
<evidence type="ECO:0000256" key="12">
    <source>
        <dbReference type="SAM" id="MobiDB-lite"/>
    </source>
</evidence>
<comment type="caution">
    <text evidence="14">The sequence shown here is derived from an EMBL/GenBank/DDBJ whole genome shotgun (WGS) entry which is preliminary data.</text>
</comment>
<dbReference type="InterPro" id="IPR003613">
    <property type="entry name" value="Ubox_domain"/>
</dbReference>
<accession>A0A813ZTD4</accession>
<evidence type="ECO:0000256" key="6">
    <source>
        <dbReference type="ARBA" id="ARBA00022490"/>
    </source>
</evidence>
<comment type="pathway">
    <text evidence="3">Protein modification; protein ubiquitination.</text>
</comment>
<keyword evidence="7" id="KW-0808">Transferase</keyword>
<dbReference type="PANTHER" id="PTHR13931">
    <property type="entry name" value="UBIQUITINATION FACTOR E4"/>
    <property type="match status" value="1"/>
</dbReference>
<dbReference type="Gene3D" id="3.30.40.10">
    <property type="entry name" value="Zinc/RING finger domain, C3HC4 (zinc finger)"/>
    <property type="match status" value="1"/>
</dbReference>
<evidence type="ECO:0000313" key="16">
    <source>
        <dbReference type="Proteomes" id="UP000663828"/>
    </source>
</evidence>
<dbReference type="UniPathway" id="UPA00143"/>
<comment type="subcellular location">
    <subcellularLocation>
        <location evidence="2">Cytoplasm</location>
    </subcellularLocation>
</comment>
<evidence type="ECO:0000256" key="9">
    <source>
        <dbReference type="ARBA" id="ARBA00022990"/>
    </source>
</evidence>
<dbReference type="OrthoDB" id="20295at2759"/>
<evidence type="ECO:0000256" key="2">
    <source>
        <dbReference type="ARBA" id="ARBA00004496"/>
    </source>
</evidence>
<dbReference type="GO" id="GO:0000151">
    <property type="term" value="C:ubiquitin ligase complex"/>
    <property type="evidence" value="ECO:0007669"/>
    <property type="project" value="InterPro"/>
</dbReference>
<dbReference type="InterPro" id="IPR013083">
    <property type="entry name" value="Znf_RING/FYVE/PHD"/>
</dbReference>
<dbReference type="GO" id="GO:0000209">
    <property type="term" value="P:protein polyubiquitination"/>
    <property type="evidence" value="ECO:0007669"/>
    <property type="project" value="TreeGrafter"/>
</dbReference>
<dbReference type="SUPFAM" id="SSF57850">
    <property type="entry name" value="RING/U-box"/>
    <property type="match status" value="1"/>
</dbReference>
<dbReference type="AlphaFoldDB" id="A0A813ZTD4"/>